<gene>
    <name evidence="5" type="primary">bchM</name>
    <name evidence="5" type="ORF">LAUMK136_04383</name>
</gene>
<dbReference type="Pfam" id="PF13847">
    <property type="entry name" value="Methyltransf_31"/>
    <property type="match status" value="1"/>
</dbReference>
<dbReference type="EC" id="2.1.1.11" evidence="5"/>
<evidence type="ECO:0000259" key="4">
    <source>
        <dbReference type="Pfam" id="PF13847"/>
    </source>
</evidence>
<keyword evidence="6" id="KW-1185">Reference proteome</keyword>
<proteinExistence type="predicted"/>
<dbReference type="GO" id="GO:0032259">
    <property type="term" value="P:methylation"/>
    <property type="evidence" value="ECO:0007669"/>
    <property type="project" value="UniProtKB-KW"/>
</dbReference>
<keyword evidence="3" id="KW-0949">S-adenosyl-L-methionine</keyword>
<dbReference type="EMBL" id="UPHP01000119">
    <property type="protein sequence ID" value="VBA42070.1"/>
    <property type="molecule type" value="Genomic_DNA"/>
</dbReference>
<dbReference type="RefSeq" id="WP_122444353.1">
    <property type="nucleotide sequence ID" value="NZ_UPHP01000119.1"/>
</dbReference>
<evidence type="ECO:0000256" key="2">
    <source>
        <dbReference type="ARBA" id="ARBA00022679"/>
    </source>
</evidence>
<accession>A0A498QEQ7</accession>
<sequence>MPEYPAKFSCQTIAQTGIAALTQSEESALQYFESQTESNEEFWHRLGIAPPDWTGKRVLDVGCGLGALSIEMAQAGATVVGVDLYEDLIAFADRNVAQRFPQLRDRVTFRAVDALSLPVAEPFDVIVSKDTFEHAPDVASLLKALGKHLVRPGGILYAGFSPLYYSPYGDHGRTGLKVPWAHAVLPKRVVYAAAARHNGHPVSSLLDIGLNGNTPDQFRAAFDDSGLRLMHLAYNCGDKRLLPVLEKARTRFRRLDRFTTVSIYAIFGV</sequence>
<dbReference type="PANTHER" id="PTHR43464:SF19">
    <property type="entry name" value="UBIQUINONE BIOSYNTHESIS O-METHYLTRANSFERASE, MITOCHONDRIAL"/>
    <property type="match status" value="1"/>
</dbReference>
<reference evidence="5 6" key="1">
    <citation type="submission" date="2018-09" db="EMBL/GenBank/DDBJ databases">
        <authorList>
            <person name="Tagini F."/>
        </authorList>
    </citation>
    <scope>NUCLEOTIDE SEQUENCE [LARGE SCALE GENOMIC DNA]</scope>
    <source>
        <strain evidence="5 6">MK136</strain>
    </source>
</reference>
<dbReference type="InterPro" id="IPR025714">
    <property type="entry name" value="Methyltranfer_dom"/>
</dbReference>
<organism evidence="5 6">
    <name type="scientific">Mycobacterium attenuatum</name>
    <dbReference type="NCBI Taxonomy" id="2341086"/>
    <lineage>
        <taxon>Bacteria</taxon>
        <taxon>Bacillati</taxon>
        <taxon>Actinomycetota</taxon>
        <taxon>Actinomycetes</taxon>
        <taxon>Mycobacteriales</taxon>
        <taxon>Mycobacteriaceae</taxon>
        <taxon>Mycobacterium</taxon>
    </lineage>
</organism>
<evidence type="ECO:0000313" key="6">
    <source>
        <dbReference type="Proteomes" id="UP000273307"/>
    </source>
</evidence>
<dbReference type="Gene3D" id="3.40.50.150">
    <property type="entry name" value="Vaccinia Virus protein VP39"/>
    <property type="match status" value="1"/>
</dbReference>
<name>A0A498QEQ7_9MYCO</name>
<dbReference type="SUPFAM" id="SSF53335">
    <property type="entry name" value="S-adenosyl-L-methionine-dependent methyltransferases"/>
    <property type="match status" value="1"/>
</dbReference>
<dbReference type="OrthoDB" id="3779937at2"/>
<keyword evidence="1 5" id="KW-0489">Methyltransferase</keyword>
<dbReference type="CDD" id="cd02440">
    <property type="entry name" value="AdoMet_MTases"/>
    <property type="match status" value="1"/>
</dbReference>
<keyword evidence="2 5" id="KW-0808">Transferase</keyword>
<dbReference type="Proteomes" id="UP000273307">
    <property type="component" value="Unassembled WGS sequence"/>
</dbReference>
<dbReference type="AlphaFoldDB" id="A0A498QEQ7"/>
<dbReference type="GO" id="GO:0046406">
    <property type="term" value="F:magnesium protoporphyrin IX methyltransferase activity"/>
    <property type="evidence" value="ECO:0007669"/>
    <property type="project" value="UniProtKB-EC"/>
</dbReference>
<protein>
    <submittedName>
        <fullName evidence="5">Magnesium-protoporphyrin O-methyltransferase</fullName>
        <ecNumber evidence="5">2.1.1.11</ecNumber>
    </submittedName>
</protein>
<dbReference type="PANTHER" id="PTHR43464">
    <property type="entry name" value="METHYLTRANSFERASE"/>
    <property type="match status" value="1"/>
</dbReference>
<evidence type="ECO:0000256" key="1">
    <source>
        <dbReference type="ARBA" id="ARBA00022603"/>
    </source>
</evidence>
<dbReference type="InterPro" id="IPR029063">
    <property type="entry name" value="SAM-dependent_MTases_sf"/>
</dbReference>
<evidence type="ECO:0000313" key="5">
    <source>
        <dbReference type="EMBL" id="VBA42070.1"/>
    </source>
</evidence>
<evidence type="ECO:0000256" key="3">
    <source>
        <dbReference type="ARBA" id="ARBA00022691"/>
    </source>
</evidence>
<feature type="domain" description="Methyltransferase" evidence="4">
    <location>
        <begin position="55"/>
        <end position="156"/>
    </location>
</feature>